<evidence type="ECO:0000256" key="1">
    <source>
        <dbReference type="SAM" id="Coils"/>
    </source>
</evidence>
<keyword evidence="3" id="KW-1133">Transmembrane helix</keyword>
<feature type="compositionally biased region" description="Basic and acidic residues" evidence="2">
    <location>
        <begin position="72"/>
        <end position="81"/>
    </location>
</feature>
<evidence type="ECO:0000256" key="2">
    <source>
        <dbReference type="SAM" id="MobiDB-lite"/>
    </source>
</evidence>
<evidence type="ECO:0000313" key="4">
    <source>
        <dbReference type="EMBL" id="CAK7271989.1"/>
    </source>
</evidence>
<accession>A0ABP0DUM6</accession>
<keyword evidence="1" id="KW-0175">Coiled coil</keyword>
<keyword evidence="5" id="KW-1185">Reference proteome</keyword>
<keyword evidence="3" id="KW-0472">Membrane</keyword>
<feature type="compositionally biased region" description="Low complexity" evidence="2">
    <location>
        <begin position="406"/>
        <end position="419"/>
    </location>
</feature>
<reference evidence="4 5" key="1">
    <citation type="submission" date="2024-01" db="EMBL/GenBank/DDBJ databases">
        <authorList>
            <person name="Allen C."/>
            <person name="Tagirdzhanova G."/>
        </authorList>
    </citation>
    <scope>NUCLEOTIDE SEQUENCE [LARGE SCALE GENOMIC DNA]</scope>
    <source>
        <strain evidence="4 5">CBS 119000</strain>
    </source>
</reference>
<feature type="region of interest" description="Disordered" evidence="2">
    <location>
        <begin position="58"/>
        <end position="118"/>
    </location>
</feature>
<feature type="transmembrane region" description="Helical" evidence="3">
    <location>
        <begin position="6"/>
        <end position="27"/>
    </location>
</feature>
<evidence type="ECO:0000313" key="5">
    <source>
        <dbReference type="Proteomes" id="UP001642502"/>
    </source>
</evidence>
<evidence type="ECO:0000256" key="3">
    <source>
        <dbReference type="SAM" id="Phobius"/>
    </source>
</evidence>
<dbReference type="Proteomes" id="UP001642502">
    <property type="component" value="Unassembled WGS sequence"/>
</dbReference>
<keyword evidence="3" id="KW-0812">Transmembrane</keyword>
<sequence>MPPVHPVLVSAGVVAISMAIAVAIAVYEHPETRRNAEEIRRKAEDLRRRMVVAAQSFHDNILANNSEQQQDQQRDGQRDGQENEPVFNRPEDAEGFLMSGGRRSANDPGVDADEASRRRQREELMYWNTVREAKAEADRRMEQVSTSSTAAQRQKALYDEIMQQDYIGGHGTTVMNTGANVSRTAADGGPLHGGLVHRRRPEGARSSLRAAAAYSNPFGDEYGIEPGDVGDISQSARGDRTATAAEAFESRTAYIAASERDETISDIYSATEPDTNPNANRTAMDAVFDPLPAISETAQADSSPAASSEPFFNVRDYTDEERNGSPATLADSYANLSLQLTRRANSADESTELVQAQAYDTIQAWAQALDEAQSLNAAGPKTTTASSQSTPSFYSPLPMTPSVARSAPSYIASSNSSEAGELTPTGSVFGDDHSVIDHADAASTRSSAADSAVLLEQASAVSDYGVVSESGSEEDGHNMAIMTPTSWSEVGSVVSEDEERPVLA</sequence>
<feature type="region of interest" description="Disordered" evidence="2">
    <location>
        <begin position="377"/>
        <end position="433"/>
    </location>
</feature>
<organism evidence="4 5">
    <name type="scientific">Sporothrix epigloea</name>
    <dbReference type="NCBI Taxonomy" id="1892477"/>
    <lineage>
        <taxon>Eukaryota</taxon>
        <taxon>Fungi</taxon>
        <taxon>Dikarya</taxon>
        <taxon>Ascomycota</taxon>
        <taxon>Pezizomycotina</taxon>
        <taxon>Sordariomycetes</taxon>
        <taxon>Sordariomycetidae</taxon>
        <taxon>Ophiostomatales</taxon>
        <taxon>Ophiostomataceae</taxon>
        <taxon>Sporothrix</taxon>
    </lineage>
</organism>
<protein>
    <submittedName>
        <fullName evidence="4">Uncharacterized protein</fullName>
    </submittedName>
</protein>
<dbReference type="EMBL" id="CAWUON010000081">
    <property type="protein sequence ID" value="CAK7271989.1"/>
    <property type="molecule type" value="Genomic_DNA"/>
</dbReference>
<gene>
    <name evidence="4" type="ORF">SEPCBS119000_004889</name>
</gene>
<feature type="coiled-coil region" evidence="1">
    <location>
        <begin position="29"/>
        <end position="56"/>
    </location>
</feature>
<name>A0ABP0DUM6_9PEZI</name>
<feature type="compositionally biased region" description="Polar residues" evidence="2">
    <location>
        <begin position="377"/>
        <end position="393"/>
    </location>
</feature>
<proteinExistence type="predicted"/>
<comment type="caution">
    <text evidence="4">The sequence shown here is derived from an EMBL/GenBank/DDBJ whole genome shotgun (WGS) entry which is preliminary data.</text>
</comment>